<feature type="domain" description="Septin-type G" evidence="4">
    <location>
        <begin position="210"/>
        <end position="542"/>
    </location>
</feature>
<protein>
    <recommendedName>
        <fullName evidence="4">Septin-type G domain-containing protein</fullName>
    </recommendedName>
</protein>
<keyword evidence="3" id="KW-0812">Transmembrane</keyword>
<feature type="region of interest" description="Disordered" evidence="2">
    <location>
        <begin position="581"/>
        <end position="602"/>
    </location>
</feature>
<evidence type="ECO:0000259" key="4">
    <source>
        <dbReference type="PROSITE" id="PS51719"/>
    </source>
</evidence>
<dbReference type="InterPro" id="IPR030379">
    <property type="entry name" value="G_SEPTIN_dom"/>
</dbReference>
<proteinExistence type="inferred from homology"/>
<keyword evidence="3" id="KW-0472">Membrane</keyword>
<accession>A0ABR1XMP8</accession>
<dbReference type="PANTHER" id="PTHR18884">
    <property type="entry name" value="SEPTIN"/>
    <property type="match status" value="1"/>
</dbReference>
<sequence length="799" mass="87255">MIRPPELPLHTMRPTSSGDSAANLSHPPRFRKTPNGEPSTQLSSPAPACGPRSFFLRSEEDILQSSNEAEPEKDKELREDKDQSYGVQSIEEMLAAPFGSDKEGGCTAGSPAISVPLVAPSQPHTPVQFELSPGPASELPSTPKSVSLRSLRLSDDDSQADEAASQALASSEDEDDEDKQEQEDGDSIPQLVMPSIQMPTRRPFTDRGKNLGKLKVLVAGGAGVGKTSLIKSIVQQCEDIVHVDPLATTPPIIQAPEPLKLKSRRKRQRGEGTAHIVEVYASTRAYPPWWSDLEESRVLRRRKSMGDTVLERNLCFVDTPGFDAPKTSQVQMDNVVQYVESLLHKNASITSMSDGDLLGILSGNGGLQIDVVFYLLEPSQDPDLSRDVENMRRLADLTNVIPIISHADVFGREKIASFKATVLQRFDAAAIRPFLFGKTTQEALIAAQLASEELSRPQQDVNPFDRPGTSFTPGPFAITSASASDHEVMDASLLMSPDYVQPLVPSELAALVDQVFCQDTAAWLRHAAAKKFLRWRNERVQGESLNMGLRFNSNVGVSKAGSQFVPTSLSPFSASSSVLSSPPASQVLIPRPTTSGSGFSSSPFSASQSVNLSCSSPSSPAHDYTLARLADHTQREERLAQVHLAKWAADLQRSIRNERRRFQELERSKRTQWLLDQVGKEVLDGRIGPSPDVASFRPLTDLKEATGSATWSLTRQTGLDARIRKESLWSSRRRGSAMDPRDPLGLCEWGDEVKKGGWVVVQLLGGVGMVSALAVAVWQWKNQGMISLPIDLGGWWSSE</sequence>
<name>A0ABR1XMP8_9PEZI</name>
<comment type="similarity">
    <text evidence="1">Belongs to the TRAFAC class TrmE-Era-EngA-EngB-Septin-like GTPase superfamily. Septin GTPase family.</text>
</comment>
<keyword evidence="1" id="KW-0547">Nucleotide-binding</keyword>
<keyword evidence="3" id="KW-1133">Transmembrane helix</keyword>
<dbReference type="EMBL" id="JBBWUH010000007">
    <property type="protein sequence ID" value="KAK8161503.1"/>
    <property type="molecule type" value="Genomic_DNA"/>
</dbReference>
<dbReference type="Pfam" id="PF00735">
    <property type="entry name" value="Septin"/>
    <property type="match status" value="1"/>
</dbReference>
<evidence type="ECO:0000256" key="2">
    <source>
        <dbReference type="SAM" id="MobiDB-lite"/>
    </source>
</evidence>
<feature type="region of interest" description="Disordered" evidence="2">
    <location>
        <begin position="1"/>
        <end position="207"/>
    </location>
</feature>
<feature type="compositionally biased region" description="Basic and acidic residues" evidence="2">
    <location>
        <begin position="70"/>
        <end position="83"/>
    </location>
</feature>
<dbReference type="Proteomes" id="UP001456524">
    <property type="component" value="Unassembled WGS sequence"/>
</dbReference>
<comment type="caution">
    <text evidence="5">The sequence shown here is derived from an EMBL/GenBank/DDBJ whole genome shotgun (WGS) entry which is preliminary data.</text>
</comment>
<keyword evidence="6" id="KW-1185">Reference proteome</keyword>
<dbReference type="InterPro" id="IPR027417">
    <property type="entry name" value="P-loop_NTPase"/>
</dbReference>
<evidence type="ECO:0000313" key="6">
    <source>
        <dbReference type="Proteomes" id="UP001456524"/>
    </source>
</evidence>
<gene>
    <name evidence="5" type="ORF">IWX90DRAFT_271348</name>
</gene>
<evidence type="ECO:0000256" key="3">
    <source>
        <dbReference type="SAM" id="Phobius"/>
    </source>
</evidence>
<dbReference type="SUPFAM" id="SSF52540">
    <property type="entry name" value="P-loop containing nucleoside triphosphate hydrolases"/>
    <property type="match status" value="1"/>
</dbReference>
<feature type="transmembrane region" description="Helical" evidence="3">
    <location>
        <begin position="756"/>
        <end position="778"/>
    </location>
</feature>
<dbReference type="PROSITE" id="PS51719">
    <property type="entry name" value="G_SEPTIN"/>
    <property type="match status" value="1"/>
</dbReference>
<evidence type="ECO:0000313" key="5">
    <source>
        <dbReference type="EMBL" id="KAK8161503.1"/>
    </source>
</evidence>
<feature type="compositionally biased region" description="Acidic residues" evidence="2">
    <location>
        <begin position="171"/>
        <end position="186"/>
    </location>
</feature>
<feature type="compositionally biased region" description="Low complexity" evidence="2">
    <location>
        <begin position="592"/>
        <end position="602"/>
    </location>
</feature>
<feature type="compositionally biased region" description="Polar residues" evidence="2">
    <location>
        <begin position="13"/>
        <end position="23"/>
    </location>
</feature>
<keyword evidence="1" id="KW-0342">GTP-binding</keyword>
<evidence type="ECO:0000256" key="1">
    <source>
        <dbReference type="RuleBase" id="RU004560"/>
    </source>
</evidence>
<reference evidence="5 6" key="1">
    <citation type="journal article" date="2022" name="G3 (Bethesda)">
        <title>Enemy or ally: a genomic approach to elucidate the lifestyle of Phyllosticta citrichinaensis.</title>
        <authorList>
            <person name="Buijs V.A."/>
            <person name="Groenewald J.Z."/>
            <person name="Haridas S."/>
            <person name="LaButti K.M."/>
            <person name="Lipzen A."/>
            <person name="Martin F.M."/>
            <person name="Barry K."/>
            <person name="Grigoriev I.V."/>
            <person name="Crous P.W."/>
            <person name="Seidl M.F."/>
        </authorList>
    </citation>
    <scope>NUCLEOTIDE SEQUENCE [LARGE SCALE GENOMIC DNA]</scope>
    <source>
        <strain evidence="5 6">CBS 129764</strain>
    </source>
</reference>
<feature type="compositionally biased region" description="Low complexity" evidence="2">
    <location>
        <begin position="161"/>
        <end position="170"/>
    </location>
</feature>
<dbReference type="Gene3D" id="3.40.50.300">
    <property type="entry name" value="P-loop containing nucleotide triphosphate hydrolases"/>
    <property type="match status" value="1"/>
</dbReference>
<organism evidence="5 6">
    <name type="scientific">Phyllosticta citrichinensis</name>
    <dbReference type="NCBI Taxonomy" id="1130410"/>
    <lineage>
        <taxon>Eukaryota</taxon>
        <taxon>Fungi</taxon>
        <taxon>Dikarya</taxon>
        <taxon>Ascomycota</taxon>
        <taxon>Pezizomycotina</taxon>
        <taxon>Dothideomycetes</taxon>
        <taxon>Dothideomycetes incertae sedis</taxon>
        <taxon>Botryosphaeriales</taxon>
        <taxon>Phyllostictaceae</taxon>
        <taxon>Phyllosticta</taxon>
    </lineage>
</organism>